<gene>
    <name evidence="3" type="ORF">GCM10010982_38110</name>
</gene>
<feature type="signal peptide" evidence="2">
    <location>
        <begin position="1"/>
        <end position="22"/>
    </location>
</feature>
<protein>
    <submittedName>
        <fullName evidence="3">Rhombotarget lipoprotein</fullName>
    </submittedName>
</protein>
<keyword evidence="1" id="KW-0812">Transmembrane</keyword>
<organism evidence="3 4">
    <name type="scientific">Bowmanella pacifica</name>
    <dbReference type="NCBI Taxonomy" id="502051"/>
    <lineage>
        <taxon>Bacteria</taxon>
        <taxon>Pseudomonadati</taxon>
        <taxon>Pseudomonadota</taxon>
        <taxon>Gammaproteobacteria</taxon>
        <taxon>Alteromonadales</taxon>
        <taxon>Alteromonadaceae</taxon>
        <taxon>Bowmanella</taxon>
    </lineage>
</organism>
<evidence type="ECO:0000313" key="3">
    <source>
        <dbReference type="EMBL" id="GGO74689.1"/>
    </source>
</evidence>
<name>A0A917Z564_9ALTE</name>
<keyword evidence="1" id="KW-0472">Membrane</keyword>
<reference evidence="3" key="2">
    <citation type="submission" date="2020-09" db="EMBL/GenBank/DDBJ databases">
        <authorList>
            <person name="Sun Q."/>
            <person name="Zhou Y."/>
        </authorList>
    </citation>
    <scope>NUCLEOTIDE SEQUENCE</scope>
    <source>
        <strain evidence="3">CGMCC 1.7086</strain>
    </source>
</reference>
<comment type="caution">
    <text evidence="3">The sequence shown here is derived from an EMBL/GenBank/DDBJ whole genome shotgun (WGS) entry which is preliminary data.</text>
</comment>
<dbReference type="EMBL" id="BMLS01000009">
    <property type="protein sequence ID" value="GGO74689.1"/>
    <property type="molecule type" value="Genomic_DNA"/>
</dbReference>
<keyword evidence="1" id="KW-1133">Transmembrane helix</keyword>
<accession>A0A917Z564</accession>
<dbReference type="Proteomes" id="UP000606935">
    <property type="component" value="Unassembled WGS sequence"/>
</dbReference>
<evidence type="ECO:0000256" key="1">
    <source>
        <dbReference type="SAM" id="Phobius"/>
    </source>
</evidence>
<dbReference type="RefSeq" id="WP_188699039.1">
    <property type="nucleotide sequence ID" value="NZ_BMLS01000009.1"/>
</dbReference>
<dbReference type="PROSITE" id="PS51257">
    <property type="entry name" value="PROKAR_LIPOPROTEIN"/>
    <property type="match status" value="1"/>
</dbReference>
<dbReference type="NCBIfam" id="TIGR04179">
    <property type="entry name" value="rhombo_lipo"/>
    <property type="match status" value="1"/>
</dbReference>
<feature type="chain" id="PRO_5037989416" evidence="2">
    <location>
        <begin position="23"/>
        <end position="301"/>
    </location>
</feature>
<sequence>MKYRIYTVILSVVLLASCSALVSQNSGQRTKASSLVDYLYPDGQSREAHQPQIPVLTLPVKVGLAFVPSSHWQHDEIQSKDQLELLERVKQSFMQYDYIDRIEVIPSTYLKGGKGFTSLEQVARLYDVDVMALVSYDQVTQSLENNAAVLYWTIVGMYLIPGNENSVQTFVDTAVFDVKSRKMLFRAPGINKLEKRTTAIGVDDTLAEKSMQGFHLAVADMSTNLDAELARFKTRVKEEKIAKIQHSENYSGGGAMGLILLLSGFVLLVIRAGFNNRADNLSTQNAFDAKHMPSSKGVGSH</sequence>
<evidence type="ECO:0000256" key="2">
    <source>
        <dbReference type="SAM" id="SignalP"/>
    </source>
</evidence>
<keyword evidence="4" id="KW-1185">Reference proteome</keyword>
<reference evidence="3" key="1">
    <citation type="journal article" date="2014" name="Int. J. Syst. Evol. Microbiol.">
        <title>Complete genome sequence of Corynebacterium casei LMG S-19264T (=DSM 44701T), isolated from a smear-ripened cheese.</title>
        <authorList>
            <consortium name="US DOE Joint Genome Institute (JGI-PGF)"/>
            <person name="Walter F."/>
            <person name="Albersmeier A."/>
            <person name="Kalinowski J."/>
            <person name="Ruckert C."/>
        </authorList>
    </citation>
    <scope>NUCLEOTIDE SEQUENCE</scope>
    <source>
        <strain evidence="3">CGMCC 1.7086</strain>
    </source>
</reference>
<dbReference type="InterPro" id="IPR026443">
    <property type="entry name" value="Rhombo_lipo"/>
</dbReference>
<evidence type="ECO:0000313" key="4">
    <source>
        <dbReference type="Proteomes" id="UP000606935"/>
    </source>
</evidence>
<dbReference type="AlphaFoldDB" id="A0A917Z564"/>
<keyword evidence="2" id="KW-0732">Signal</keyword>
<keyword evidence="3" id="KW-0449">Lipoprotein</keyword>
<proteinExistence type="predicted"/>
<feature type="transmembrane region" description="Helical" evidence="1">
    <location>
        <begin position="250"/>
        <end position="270"/>
    </location>
</feature>